<keyword evidence="3" id="KW-1185">Reference proteome</keyword>
<dbReference type="Proteomes" id="UP000324222">
    <property type="component" value="Unassembled WGS sequence"/>
</dbReference>
<evidence type="ECO:0000256" key="1">
    <source>
        <dbReference type="SAM" id="MobiDB-lite"/>
    </source>
</evidence>
<protein>
    <submittedName>
        <fullName evidence="2">Uncharacterized protein</fullName>
    </submittedName>
</protein>
<dbReference type="EMBL" id="VSRR010109056">
    <property type="protein sequence ID" value="MPC97221.1"/>
    <property type="molecule type" value="Genomic_DNA"/>
</dbReference>
<reference evidence="2 3" key="1">
    <citation type="submission" date="2019-05" db="EMBL/GenBank/DDBJ databases">
        <title>Another draft genome of Portunus trituberculatus and its Hox gene families provides insights of decapod evolution.</title>
        <authorList>
            <person name="Jeong J.-H."/>
            <person name="Song I."/>
            <person name="Kim S."/>
            <person name="Choi T."/>
            <person name="Kim D."/>
            <person name="Ryu S."/>
            <person name="Kim W."/>
        </authorList>
    </citation>
    <scope>NUCLEOTIDE SEQUENCE [LARGE SCALE GENOMIC DNA]</scope>
    <source>
        <tissue evidence="2">Muscle</tissue>
    </source>
</reference>
<comment type="caution">
    <text evidence="2">The sequence shown here is derived from an EMBL/GenBank/DDBJ whole genome shotgun (WGS) entry which is preliminary data.</text>
</comment>
<evidence type="ECO:0000313" key="2">
    <source>
        <dbReference type="EMBL" id="MPC97221.1"/>
    </source>
</evidence>
<accession>A0A5B7JGP1</accession>
<dbReference type="AlphaFoldDB" id="A0A5B7JGP1"/>
<proteinExistence type="predicted"/>
<feature type="region of interest" description="Disordered" evidence="1">
    <location>
        <begin position="35"/>
        <end position="91"/>
    </location>
</feature>
<organism evidence="2 3">
    <name type="scientific">Portunus trituberculatus</name>
    <name type="common">Swimming crab</name>
    <name type="synonym">Neptunus trituberculatus</name>
    <dbReference type="NCBI Taxonomy" id="210409"/>
    <lineage>
        <taxon>Eukaryota</taxon>
        <taxon>Metazoa</taxon>
        <taxon>Ecdysozoa</taxon>
        <taxon>Arthropoda</taxon>
        <taxon>Crustacea</taxon>
        <taxon>Multicrustacea</taxon>
        <taxon>Malacostraca</taxon>
        <taxon>Eumalacostraca</taxon>
        <taxon>Eucarida</taxon>
        <taxon>Decapoda</taxon>
        <taxon>Pleocyemata</taxon>
        <taxon>Brachyura</taxon>
        <taxon>Eubrachyura</taxon>
        <taxon>Portunoidea</taxon>
        <taxon>Portunidae</taxon>
        <taxon>Portuninae</taxon>
        <taxon>Portunus</taxon>
    </lineage>
</organism>
<name>A0A5B7JGP1_PORTR</name>
<sequence>MPCCRTSYSPPLSHRRLATAPFTLSSSYLPAHLPSSALSSPTYNPTTAQPQPSHPPTHTALPPPDPPGAGLVWPTHPTLIDPNDPWALLPK</sequence>
<feature type="compositionally biased region" description="Polar residues" evidence="1">
    <location>
        <begin position="42"/>
        <end position="51"/>
    </location>
</feature>
<evidence type="ECO:0000313" key="3">
    <source>
        <dbReference type="Proteomes" id="UP000324222"/>
    </source>
</evidence>
<gene>
    <name evidence="2" type="ORF">E2C01_092524</name>
</gene>